<evidence type="ECO:0000259" key="1">
    <source>
        <dbReference type="Pfam" id="PF09361"/>
    </source>
</evidence>
<dbReference type="AlphaFoldDB" id="A0A975HGH9"/>
<feature type="domain" description="Phasin" evidence="1">
    <location>
        <begin position="39"/>
        <end position="137"/>
    </location>
</feature>
<dbReference type="Proteomes" id="UP000664914">
    <property type="component" value="Chromosome"/>
</dbReference>
<dbReference type="InterPro" id="IPR010127">
    <property type="entry name" value="Phasin_subfam-1"/>
</dbReference>
<reference evidence="2" key="2">
    <citation type="submission" date="2021-04" db="EMBL/GenBank/DDBJ databases">
        <title>Isolation and genomic analysis of the ibuprofen-degrading bacterium Sphingomonas strain MPO218.</title>
        <authorList>
            <person name="Aulestia M."/>
            <person name="Flores A."/>
            <person name="Mangas E.L."/>
            <person name="Perez-Pulido A.J."/>
            <person name="Santero E."/>
            <person name="Camacho E.M."/>
        </authorList>
    </citation>
    <scope>NUCLEOTIDE SEQUENCE</scope>
    <source>
        <strain evidence="2">MPO218</strain>
    </source>
</reference>
<dbReference type="EMBL" id="CP059319">
    <property type="protein sequence ID" value="QTH24493.1"/>
    <property type="molecule type" value="Genomic_DNA"/>
</dbReference>
<dbReference type="InterPro" id="IPR018968">
    <property type="entry name" value="Phasin"/>
</dbReference>
<protein>
    <submittedName>
        <fullName evidence="2">Phasin family protein</fullName>
    </submittedName>
</protein>
<gene>
    <name evidence="2" type="ORF">HRJ34_06910</name>
</gene>
<evidence type="ECO:0000313" key="3">
    <source>
        <dbReference type="Proteomes" id="UP000664914"/>
    </source>
</evidence>
<proteinExistence type="predicted"/>
<reference evidence="2" key="1">
    <citation type="submission" date="2020-07" db="EMBL/GenBank/DDBJ databases">
        <authorList>
            <person name="Camacho E."/>
        </authorList>
    </citation>
    <scope>NUCLEOTIDE SEQUENCE</scope>
    <source>
        <strain evidence="2">MPO218</strain>
    </source>
</reference>
<evidence type="ECO:0000313" key="2">
    <source>
        <dbReference type="EMBL" id="QTH24493.1"/>
    </source>
</evidence>
<dbReference type="Pfam" id="PF09361">
    <property type="entry name" value="Phasin_2"/>
    <property type="match status" value="1"/>
</dbReference>
<sequence>MATTVPPQPKAAAEKVNIMISDFNDRAKAAFEKTAKAGEELGEFTKGNFEAFATSAKTAAKGAESLGQELADYGKKSFESASATIKSLAAVKTPTELFQIQSDYAKSAFDSAVAEASKLSEAWLKLAGEVVQPISSRYALAAEKFKSTAL</sequence>
<accession>A0A975HGH9</accession>
<name>A0A975HGH9_9SPHN</name>
<organism evidence="2 3">
    <name type="scientific">Rhizorhabdus wittichii</name>
    <dbReference type="NCBI Taxonomy" id="160791"/>
    <lineage>
        <taxon>Bacteria</taxon>
        <taxon>Pseudomonadati</taxon>
        <taxon>Pseudomonadota</taxon>
        <taxon>Alphaproteobacteria</taxon>
        <taxon>Sphingomonadales</taxon>
        <taxon>Sphingomonadaceae</taxon>
        <taxon>Rhizorhabdus</taxon>
    </lineage>
</organism>
<dbReference type="NCBIfam" id="TIGR01841">
    <property type="entry name" value="phasin"/>
    <property type="match status" value="1"/>
</dbReference>